<dbReference type="Proteomes" id="UP001237642">
    <property type="component" value="Unassembled WGS sequence"/>
</dbReference>
<name>A0AAD8M7G6_9APIA</name>
<evidence type="ECO:0000256" key="2">
    <source>
        <dbReference type="ARBA" id="ARBA00022771"/>
    </source>
</evidence>
<evidence type="ECO:0000256" key="4">
    <source>
        <dbReference type="PROSITE-ProRule" id="PRU00175"/>
    </source>
</evidence>
<accession>A0AAD8M7G6</accession>
<dbReference type="InterPro" id="IPR001841">
    <property type="entry name" value="Znf_RING"/>
</dbReference>
<dbReference type="AlphaFoldDB" id="A0AAD8M7G6"/>
<keyword evidence="3" id="KW-0862">Zinc</keyword>
<dbReference type="Gene3D" id="3.30.40.10">
    <property type="entry name" value="Zinc/RING finger domain, C3HC4 (zinc finger)"/>
    <property type="match status" value="1"/>
</dbReference>
<evidence type="ECO:0000313" key="7">
    <source>
        <dbReference type="EMBL" id="KAK1363481.1"/>
    </source>
</evidence>
<dbReference type="PROSITE" id="PS50108">
    <property type="entry name" value="CRIB"/>
    <property type="match status" value="1"/>
</dbReference>
<dbReference type="GO" id="GO:0008270">
    <property type="term" value="F:zinc ion binding"/>
    <property type="evidence" value="ECO:0007669"/>
    <property type="project" value="UniProtKB-KW"/>
</dbReference>
<proteinExistence type="predicted"/>
<dbReference type="InterPro" id="IPR013083">
    <property type="entry name" value="Znf_RING/FYVE/PHD"/>
</dbReference>
<dbReference type="PANTHER" id="PTHR45798:SF88">
    <property type="entry name" value="RING-H2 FINGER PROTEIN ATL61-RELATED"/>
    <property type="match status" value="1"/>
</dbReference>
<evidence type="ECO:0000259" key="6">
    <source>
        <dbReference type="PROSITE" id="PS50108"/>
    </source>
</evidence>
<evidence type="ECO:0000313" key="8">
    <source>
        <dbReference type="Proteomes" id="UP001237642"/>
    </source>
</evidence>
<dbReference type="SMART" id="SM00184">
    <property type="entry name" value="RING"/>
    <property type="match status" value="1"/>
</dbReference>
<dbReference type="Pfam" id="PF13639">
    <property type="entry name" value="zf-RING_2"/>
    <property type="match status" value="1"/>
</dbReference>
<keyword evidence="2 4" id="KW-0863">Zinc-finger</keyword>
<keyword evidence="8" id="KW-1185">Reference proteome</keyword>
<evidence type="ECO:0000259" key="5">
    <source>
        <dbReference type="PROSITE" id="PS50089"/>
    </source>
</evidence>
<keyword evidence="1" id="KW-0479">Metal-binding</keyword>
<dbReference type="SUPFAM" id="SSF57850">
    <property type="entry name" value="RING/U-box"/>
    <property type="match status" value="1"/>
</dbReference>
<dbReference type="EMBL" id="JAUIZM010000009">
    <property type="protein sequence ID" value="KAK1363481.1"/>
    <property type="molecule type" value="Genomic_DNA"/>
</dbReference>
<dbReference type="PANTHER" id="PTHR45798">
    <property type="entry name" value="RING-H2 FINGER PROTEIN ATL61-RELATED-RELATED"/>
    <property type="match status" value="1"/>
</dbReference>
<evidence type="ECO:0000256" key="3">
    <source>
        <dbReference type="ARBA" id="ARBA00022833"/>
    </source>
</evidence>
<organism evidence="7 8">
    <name type="scientific">Heracleum sosnowskyi</name>
    <dbReference type="NCBI Taxonomy" id="360622"/>
    <lineage>
        <taxon>Eukaryota</taxon>
        <taxon>Viridiplantae</taxon>
        <taxon>Streptophyta</taxon>
        <taxon>Embryophyta</taxon>
        <taxon>Tracheophyta</taxon>
        <taxon>Spermatophyta</taxon>
        <taxon>Magnoliopsida</taxon>
        <taxon>eudicotyledons</taxon>
        <taxon>Gunneridae</taxon>
        <taxon>Pentapetalae</taxon>
        <taxon>asterids</taxon>
        <taxon>campanulids</taxon>
        <taxon>Apiales</taxon>
        <taxon>Apiaceae</taxon>
        <taxon>Apioideae</taxon>
        <taxon>apioid superclade</taxon>
        <taxon>Tordylieae</taxon>
        <taxon>Tordyliinae</taxon>
        <taxon>Heracleum</taxon>
    </lineage>
</organism>
<protein>
    <submittedName>
        <fullName evidence="7">RING-type domain-containing protein</fullName>
    </submittedName>
</protein>
<feature type="domain" description="CRIB" evidence="6">
    <location>
        <begin position="20"/>
        <end position="33"/>
    </location>
</feature>
<feature type="domain" description="RING-type" evidence="5">
    <location>
        <begin position="50"/>
        <end position="93"/>
    </location>
</feature>
<gene>
    <name evidence="7" type="ORF">POM88_039042</name>
</gene>
<reference evidence="7" key="1">
    <citation type="submission" date="2023-02" db="EMBL/GenBank/DDBJ databases">
        <title>Genome of toxic invasive species Heracleum sosnowskyi carries increased number of genes despite the absence of recent whole-genome duplications.</title>
        <authorList>
            <person name="Schelkunov M."/>
            <person name="Shtratnikova V."/>
            <person name="Makarenko M."/>
            <person name="Klepikova A."/>
            <person name="Omelchenko D."/>
            <person name="Novikova G."/>
            <person name="Obukhova E."/>
            <person name="Bogdanov V."/>
            <person name="Penin A."/>
            <person name="Logacheva M."/>
        </authorList>
    </citation>
    <scope>NUCLEOTIDE SEQUENCE</scope>
    <source>
        <strain evidence="7">Hsosn_3</strain>
        <tissue evidence="7">Leaf</tissue>
    </source>
</reference>
<reference evidence="7" key="2">
    <citation type="submission" date="2023-05" db="EMBL/GenBank/DDBJ databases">
        <authorList>
            <person name="Schelkunov M.I."/>
        </authorList>
    </citation>
    <scope>NUCLEOTIDE SEQUENCE</scope>
    <source>
        <strain evidence="7">Hsosn_3</strain>
        <tissue evidence="7">Leaf</tissue>
    </source>
</reference>
<dbReference type="PROSITE" id="PS50089">
    <property type="entry name" value="ZF_RING_2"/>
    <property type="match status" value="1"/>
</dbReference>
<sequence length="128" mass="14867">MISSIFRCFRPSYPAPETTLSSPVNLSHNVHINPDFPVIIYESNPESETCAICLEELECGDEIRVLRRCMHVFHKDCIDEWLPNRSMMCPVCRTRAVDREIEVNIRRAYCTTLDVGNFNTQFHIALYL</sequence>
<evidence type="ECO:0000256" key="1">
    <source>
        <dbReference type="ARBA" id="ARBA00022723"/>
    </source>
</evidence>
<dbReference type="InterPro" id="IPR052788">
    <property type="entry name" value="RING-type_E3_ligase_ATL"/>
</dbReference>
<dbReference type="InterPro" id="IPR000095">
    <property type="entry name" value="CRIB_dom"/>
</dbReference>
<comment type="caution">
    <text evidence="7">The sequence shown here is derived from an EMBL/GenBank/DDBJ whole genome shotgun (WGS) entry which is preliminary data.</text>
</comment>